<accession>A0A6G1BM56</accession>
<gene>
    <name evidence="1" type="ORF">E2562_021105</name>
</gene>
<organism evidence="1 2">
    <name type="scientific">Oryza meyeriana var. granulata</name>
    <dbReference type="NCBI Taxonomy" id="110450"/>
    <lineage>
        <taxon>Eukaryota</taxon>
        <taxon>Viridiplantae</taxon>
        <taxon>Streptophyta</taxon>
        <taxon>Embryophyta</taxon>
        <taxon>Tracheophyta</taxon>
        <taxon>Spermatophyta</taxon>
        <taxon>Magnoliopsida</taxon>
        <taxon>Liliopsida</taxon>
        <taxon>Poales</taxon>
        <taxon>Poaceae</taxon>
        <taxon>BOP clade</taxon>
        <taxon>Oryzoideae</taxon>
        <taxon>Oryzeae</taxon>
        <taxon>Oryzinae</taxon>
        <taxon>Oryza</taxon>
        <taxon>Oryza meyeriana</taxon>
    </lineage>
</organism>
<keyword evidence="2" id="KW-1185">Reference proteome</keyword>
<reference evidence="1 2" key="1">
    <citation type="submission" date="2019-11" db="EMBL/GenBank/DDBJ databases">
        <title>Whole genome sequence of Oryza granulata.</title>
        <authorList>
            <person name="Li W."/>
        </authorList>
    </citation>
    <scope>NUCLEOTIDE SEQUENCE [LARGE SCALE GENOMIC DNA]</scope>
    <source>
        <strain evidence="2">cv. Menghai</strain>
        <tissue evidence="1">Leaf</tissue>
    </source>
</reference>
<evidence type="ECO:0000313" key="1">
    <source>
        <dbReference type="EMBL" id="KAF0889049.1"/>
    </source>
</evidence>
<sequence>MTTTSSTCKTTTIYEVLQWDDDTGVGTTSSESLNQAVADPFLLDDDDPVPVAVDSVGGGEAAASGLKTVEAPSDGSDCPICMNGEIDVWDRKNKKKTCHATLLFTT</sequence>
<evidence type="ECO:0000313" key="2">
    <source>
        <dbReference type="Proteomes" id="UP000479710"/>
    </source>
</evidence>
<proteinExistence type="predicted"/>
<dbReference type="EMBL" id="SPHZ02000012">
    <property type="protein sequence ID" value="KAF0889049.1"/>
    <property type="molecule type" value="Genomic_DNA"/>
</dbReference>
<name>A0A6G1BM56_9ORYZ</name>
<dbReference type="AlphaFoldDB" id="A0A6G1BM56"/>
<dbReference type="Proteomes" id="UP000479710">
    <property type="component" value="Unassembled WGS sequence"/>
</dbReference>
<protein>
    <submittedName>
        <fullName evidence="1">Uncharacterized protein</fullName>
    </submittedName>
</protein>
<comment type="caution">
    <text evidence="1">The sequence shown here is derived from an EMBL/GenBank/DDBJ whole genome shotgun (WGS) entry which is preliminary data.</text>
</comment>